<evidence type="ECO:0000313" key="2">
    <source>
        <dbReference type="Proteomes" id="UP001164929"/>
    </source>
</evidence>
<dbReference type="AlphaFoldDB" id="A0AAD6R7V6"/>
<evidence type="ECO:0000313" key="1">
    <source>
        <dbReference type="EMBL" id="KAJ7003813.1"/>
    </source>
</evidence>
<sequence length="37" mass="3992">MLHSPGLHQDSSAFSFTICLPSGFIAAFVESKPEPNE</sequence>
<accession>A0AAD6R7V6</accession>
<gene>
    <name evidence="1" type="ORF">NC653_008881</name>
</gene>
<organism evidence="1 2">
    <name type="scientific">Populus alba x Populus x berolinensis</name>
    <dbReference type="NCBI Taxonomy" id="444605"/>
    <lineage>
        <taxon>Eukaryota</taxon>
        <taxon>Viridiplantae</taxon>
        <taxon>Streptophyta</taxon>
        <taxon>Embryophyta</taxon>
        <taxon>Tracheophyta</taxon>
        <taxon>Spermatophyta</taxon>
        <taxon>Magnoliopsida</taxon>
        <taxon>eudicotyledons</taxon>
        <taxon>Gunneridae</taxon>
        <taxon>Pentapetalae</taxon>
        <taxon>rosids</taxon>
        <taxon>fabids</taxon>
        <taxon>Malpighiales</taxon>
        <taxon>Salicaceae</taxon>
        <taxon>Saliceae</taxon>
        <taxon>Populus</taxon>
    </lineage>
</organism>
<comment type="caution">
    <text evidence="1">The sequence shown here is derived from an EMBL/GenBank/DDBJ whole genome shotgun (WGS) entry which is preliminary data.</text>
</comment>
<protein>
    <submittedName>
        <fullName evidence="1">Uncharacterized protein</fullName>
    </submittedName>
</protein>
<name>A0AAD6R7V6_9ROSI</name>
<keyword evidence="2" id="KW-1185">Reference proteome</keyword>
<proteinExistence type="predicted"/>
<reference evidence="1" key="1">
    <citation type="journal article" date="2023" name="Mol. Ecol. Resour.">
        <title>Chromosome-level genome assembly of a triploid poplar Populus alba 'Berolinensis'.</title>
        <authorList>
            <person name="Chen S."/>
            <person name="Yu Y."/>
            <person name="Wang X."/>
            <person name="Wang S."/>
            <person name="Zhang T."/>
            <person name="Zhou Y."/>
            <person name="He R."/>
            <person name="Meng N."/>
            <person name="Wang Y."/>
            <person name="Liu W."/>
            <person name="Liu Z."/>
            <person name="Liu J."/>
            <person name="Guo Q."/>
            <person name="Huang H."/>
            <person name="Sederoff R.R."/>
            <person name="Wang G."/>
            <person name="Qu G."/>
            <person name="Chen S."/>
        </authorList>
    </citation>
    <scope>NUCLEOTIDE SEQUENCE</scope>
    <source>
        <strain evidence="1">SC-2020</strain>
    </source>
</reference>
<dbReference type="Proteomes" id="UP001164929">
    <property type="component" value="Chromosome 3"/>
</dbReference>
<dbReference type="EMBL" id="JAQIZT010000003">
    <property type="protein sequence ID" value="KAJ7003813.1"/>
    <property type="molecule type" value="Genomic_DNA"/>
</dbReference>